<reference evidence="1 2" key="1">
    <citation type="journal article" date="2019" name="Commun. Biol.">
        <title>The bagworm genome reveals a unique fibroin gene that provides high tensile strength.</title>
        <authorList>
            <person name="Kono N."/>
            <person name="Nakamura H."/>
            <person name="Ohtoshi R."/>
            <person name="Tomita M."/>
            <person name="Numata K."/>
            <person name="Arakawa K."/>
        </authorList>
    </citation>
    <scope>NUCLEOTIDE SEQUENCE [LARGE SCALE GENOMIC DNA]</scope>
</reference>
<dbReference type="EMBL" id="BGZK01000923">
    <property type="protein sequence ID" value="GBP65223.1"/>
    <property type="molecule type" value="Genomic_DNA"/>
</dbReference>
<keyword evidence="2" id="KW-1185">Reference proteome</keyword>
<evidence type="ECO:0000313" key="1">
    <source>
        <dbReference type="EMBL" id="GBP65223.1"/>
    </source>
</evidence>
<comment type="caution">
    <text evidence="1">The sequence shown here is derived from an EMBL/GenBank/DDBJ whole genome shotgun (WGS) entry which is preliminary data.</text>
</comment>
<dbReference type="Proteomes" id="UP000299102">
    <property type="component" value="Unassembled WGS sequence"/>
</dbReference>
<dbReference type="AlphaFoldDB" id="A0A4C1XQ94"/>
<protein>
    <submittedName>
        <fullName evidence="1">Uncharacterized protein</fullName>
    </submittedName>
</protein>
<evidence type="ECO:0000313" key="2">
    <source>
        <dbReference type="Proteomes" id="UP000299102"/>
    </source>
</evidence>
<organism evidence="1 2">
    <name type="scientific">Eumeta variegata</name>
    <name type="common">Bagworm moth</name>
    <name type="synonym">Eumeta japonica</name>
    <dbReference type="NCBI Taxonomy" id="151549"/>
    <lineage>
        <taxon>Eukaryota</taxon>
        <taxon>Metazoa</taxon>
        <taxon>Ecdysozoa</taxon>
        <taxon>Arthropoda</taxon>
        <taxon>Hexapoda</taxon>
        <taxon>Insecta</taxon>
        <taxon>Pterygota</taxon>
        <taxon>Neoptera</taxon>
        <taxon>Endopterygota</taxon>
        <taxon>Lepidoptera</taxon>
        <taxon>Glossata</taxon>
        <taxon>Ditrysia</taxon>
        <taxon>Tineoidea</taxon>
        <taxon>Psychidae</taxon>
        <taxon>Oiketicinae</taxon>
        <taxon>Eumeta</taxon>
    </lineage>
</organism>
<gene>
    <name evidence="1" type="ORF">EVAR_49023_1</name>
</gene>
<sequence>MIQTASVGAIGWVAAQRAGAQYLGVSCSQVVATFAVNAPYRAVRREEAGSASGTSIGNRYWNGCNRYLALILDKTLMRFRVVTVAREKFTISYHKRDLVSEKECTKCDVLQKWCKVKKDLGQKLVFRLHIDIHNGQGENIVTRKLTDIQSVYI</sequence>
<accession>A0A4C1XQ94</accession>
<proteinExistence type="predicted"/>
<name>A0A4C1XQ94_EUMVA</name>